<evidence type="ECO:0000313" key="4">
    <source>
        <dbReference type="Proteomes" id="UP000786183"/>
    </source>
</evidence>
<feature type="domain" description="Flagellar hook-length control protein-like C-terminal" evidence="2">
    <location>
        <begin position="435"/>
        <end position="514"/>
    </location>
</feature>
<evidence type="ECO:0000256" key="1">
    <source>
        <dbReference type="SAM" id="MobiDB-lite"/>
    </source>
</evidence>
<organism evidence="3 4">
    <name type="scientific">Campylobacter canadensis</name>
    <dbReference type="NCBI Taxonomy" id="449520"/>
    <lineage>
        <taxon>Bacteria</taxon>
        <taxon>Pseudomonadati</taxon>
        <taxon>Campylobacterota</taxon>
        <taxon>Epsilonproteobacteria</taxon>
        <taxon>Campylobacterales</taxon>
        <taxon>Campylobacteraceae</taxon>
        <taxon>Campylobacter</taxon>
    </lineage>
</organism>
<dbReference type="RefSeq" id="WP_172231610.1">
    <property type="nucleotide sequence ID" value="NZ_CP035946.1"/>
</dbReference>
<keyword evidence="4" id="KW-1185">Reference proteome</keyword>
<name>A0ABS7WTN8_9BACT</name>
<dbReference type="InterPro" id="IPR038610">
    <property type="entry name" value="FliK-like_C_sf"/>
</dbReference>
<sequence length="545" mass="63033">MQEVILDKKAVVQAKNKMNFLFKLGKDSSFSKELSSILANSKNIKTSTPLSLITTNTLNNTKIAKNEKTINDIKLNTLITNSNLILNSQKKQENSNILSQLLSNKDVKANKIQKIVDNAKELNEKLPDRLKIGKEELLEDIKEELFKENTNTLLSDISFTETLQFISLLKQNTKDVSLTEFSSFKDIIKQNKISDFKDCKNLNELYNLAKENKLNIKNISYEIIKNQEYNENILNNKFPILAQQSFFAKNVNNINEQVKNIIQEKSKIPNEKTQEENIIANKQNTQNLKQGKLFELINENKNINKEENKEIKENKDIKDIKENKEVKNQTANTQTHTQNIQNQVKQNNEKNEINIKMQNITKENEENLNTQENKNTTFLLNTQESKSDESTVENIESKASILKNDNLIINNIKLDKEQIKSTINTFAQDFKDELAKFKAPIHKVDINLNPKELGEINVTMIARGNNLHINLNSQNQNTLNLFIQNQQEFKNSMVNMGFTGINMNFGDKKEQEQQQRQHNQNTKRNSFNDEEENNAPIEIVLNRYL</sequence>
<reference evidence="3 4" key="1">
    <citation type="submission" date="2020-07" db="EMBL/GenBank/DDBJ databases">
        <title>Transfer of Campylobacter canadensis to the novel genus Avispirillum gen. nov., that also includes two novel species recovered from migratory waterfowl: Avispirillum anseris sp. nov. and Avispirillum brantae sp. nov.</title>
        <authorList>
            <person name="Miller W.G."/>
            <person name="Chapman M.H."/>
            <person name="Yee E."/>
            <person name="Inglis G.D."/>
        </authorList>
    </citation>
    <scope>NUCLEOTIDE SEQUENCE [LARGE SCALE GENOMIC DNA]</scope>
    <source>
        <strain evidence="3 4">L283</strain>
    </source>
</reference>
<protein>
    <submittedName>
        <fullName evidence="3">Flagellar hook-length control protein FliK</fullName>
    </submittedName>
</protein>
<dbReference type="Gene3D" id="3.30.750.140">
    <property type="match status" value="1"/>
</dbReference>
<evidence type="ECO:0000313" key="3">
    <source>
        <dbReference type="EMBL" id="MBZ7987305.1"/>
    </source>
</evidence>
<feature type="region of interest" description="Disordered" evidence="1">
    <location>
        <begin position="508"/>
        <end position="533"/>
    </location>
</feature>
<keyword evidence="3" id="KW-0969">Cilium</keyword>
<keyword evidence="3" id="KW-0282">Flagellum</keyword>
<keyword evidence="3" id="KW-0966">Cell projection</keyword>
<feature type="compositionally biased region" description="Low complexity" evidence="1">
    <location>
        <begin position="516"/>
        <end position="525"/>
    </location>
</feature>
<dbReference type="EMBL" id="JACGBB010000006">
    <property type="protein sequence ID" value="MBZ7987305.1"/>
    <property type="molecule type" value="Genomic_DNA"/>
</dbReference>
<gene>
    <name evidence="3" type="ORF">AVCANL283_04175</name>
</gene>
<dbReference type="Pfam" id="PF02120">
    <property type="entry name" value="Flg_hook"/>
    <property type="match status" value="1"/>
</dbReference>
<dbReference type="Proteomes" id="UP000786183">
    <property type="component" value="Unassembled WGS sequence"/>
</dbReference>
<feature type="region of interest" description="Disordered" evidence="1">
    <location>
        <begin position="327"/>
        <end position="351"/>
    </location>
</feature>
<accession>A0ABS7WTN8</accession>
<proteinExistence type="predicted"/>
<comment type="caution">
    <text evidence="3">The sequence shown here is derived from an EMBL/GenBank/DDBJ whole genome shotgun (WGS) entry which is preliminary data.</text>
</comment>
<evidence type="ECO:0000259" key="2">
    <source>
        <dbReference type="Pfam" id="PF02120"/>
    </source>
</evidence>
<feature type="compositionally biased region" description="Low complexity" evidence="1">
    <location>
        <begin position="328"/>
        <end position="346"/>
    </location>
</feature>
<dbReference type="InterPro" id="IPR021136">
    <property type="entry name" value="Flagellar_hook_control-like_C"/>
</dbReference>